<protein>
    <submittedName>
        <fullName evidence="1">Uncharacterized protein</fullName>
    </submittedName>
</protein>
<gene>
    <name evidence="1" type="ORF">NM208_g3373</name>
</gene>
<accession>A0ACC1SPH8</accession>
<keyword evidence="2" id="KW-1185">Reference proteome</keyword>
<name>A0ACC1SPH8_9HYPO</name>
<dbReference type="EMBL" id="JANRMS010000226">
    <property type="protein sequence ID" value="KAJ3543822.1"/>
    <property type="molecule type" value="Genomic_DNA"/>
</dbReference>
<comment type="caution">
    <text evidence="1">The sequence shown here is derived from an EMBL/GenBank/DDBJ whole genome shotgun (WGS) entry which is preliminary data.</text>
</comment>
<evidence type="ECO:0000313" key="1">
    <source>
        <dbReference type="EMBL" id="KAJ3543822.1"/>
    </source>
</evidence>
<evidence type="ECO:0000313" key="2">
    <source>
        <dbReference type="Proteomes" id="UP001148629"/>
    </source>
</evidence>
<proteinExistence type="predicted"/>
<sequence length="134" mass="15460">MALNNYQSGDAITQALHDIFFEPEQDLALQAIKRHYSLERRVRINGRRLSFDTYQKSILFIRQSSVFFLTSDGDMLDGVPDERRQCGPVTYHTAFMVTEKVSRIGRVESTVSVVTCVWKQDGVFITEITEVCRY</sequence>
<organism evidence="1 2">
    <name type="scientific">Fusarium decemcellulare</name>
    <dbReference type="NCBI Taxonomy" id="57161"/>
    <lineage>
        <taxon>Eukaryota</taxon>
        <taxon>Fungi</taxon>
        <taxon>Dikarya</taxon>
        <taxon>Ascomycota</taxon>
        <taxon>Pezizomycotina</taxon>
        <taxon>Sordariomycetes</taxon>
        <taxon>Hypocreomycetidae</taxon>
        <taxon>Hypocreales</taxon>
        <taxon>Nectriaceae</taxon>
        <taxon>Fusarium</taxon>
        <taxon>Fusarium decemcellulare species complex</taxon>
    </lineage>
</organism>
<dbReference type="Proteomes" id="UP001148629">
    <property type="component" value="Unassembled WGS sequence"/>
</dbReference>
<reference evidence="1" key="1">
    <citation type="submission" date="2022-08" db="EMBL/GenBank/DDBJ databases">
        <title>Genome Sequence of Fusarium decemcellulare.</title>
        <authorList>
            <person name="Buettner E."/>
        </authorList>
    </citation>
    <scope>NUCLEOTIDE SEQUENCE</scope>
    <source>
        <strain evidence="1">Babe19</strain>
    </source>
</reference>